<dbReference type="SMART" id="SM00448">
    <property type="entry name" value="REC"/>
    <property type="match status" value="1"/>
</dbReference>
<evidence type="ECO:0000256" key="2">
    <source>
        <dbReference type="ARBA" id="ARBA00012438"/>
    </source>
</evidence>
<reference evidence="13 14" key="1">
    <citation type="submission" date="2018-09" db="EMBL/GenBank/DDBJ databases">
        <title>Paenibacillus SK2017-BO5.</title>
        <authorList>
            <person name="Piskunova J.V."/>
            <person name="Dubiley S.A."/>
            <person name="Severinov K.V."/>
        </authorList>
    </citation>
    <scope>NUCLEOTIDE SEQUENCE [LARGE SCALE GENOMIC DNA]</scope>
    <source>
        <strain evidence="13 14">BO5</strain>
    </source>
</reference>
<dbReference type="InterPro" id="IPR004358">
    <property type="entry name" value="Sig_transdc_His_kin-like_C"/>
</dbReference>
<feature type="transmembrane region" description="Helical" evidence="10">
    <location>
        <begin position="360"/>
        <end position="381"/>
    </location>
</feature>
<dbReference type="GO" id="GO:0016020">
    <property type="term" value="C:membrane"/>
    <property type="evidence" value="ECO:0007669"/>
    <property type="project" value="InterPro"/>
</dbReference>
<dbReference type="RefSeq" id="WP_119794472.1">
    <property type="nucleotide sequence ID" value="NZ_QYZD01000013.1"/>
</dbReference>
<feature type="domain" description="Response regulatory" evidence="12">
    <location>
        <begin position="710"/>
        <end position="827"/>
    </location>
</feature>
<feature type="domain" description="Histidine kinase" evidence="11">
    <location>
        <begin position="436"/>
        <end position="653"/>
    </location>
</feature>
<dbReference type="SUPFAM" id="SSF49785">
    <property type="entry name" value="Galactose-binding domain-like"/>
    <property type="match status" value="1"/>
</dbReference>
<evidence type="ECO:0000313" key="13">
    <source>
        <dbReference type="EMBL" id="RJG22951.1"/>
    </source>
</evidence>
<dbReference type="SUPFAM" id="SSF52172">
    <property type="entry name" value="CheY-like"/>
    <property type="match status" value="1"/>
</dbReference>
<keyword evidence="7" id="KW-0067">ATP-binding</keyword>
<comment type="caution">
    <text evidence="13">The sequence shown here is derived from an EMBL/GenBank/DDBJ whole genome shotgun (WGS) entry which is preliminary data.</text>
</comment>
<gene>
    <name evidence="13" type="ORF">DQX05_15505</name>
</gene>
<dbReference type="PRINTS" id="PR00344">
    <property type="entry name" value="BCTRLSENSOR"/>
</dbReference>
<organism evidence="13 14">
    <name type="scientific">Paenibacillus thiaminolyticus</name>
    <name type="common">Bacillus thiaminolyticus</name>
    <dbReference type="NCBI Taxonomy" id="49283"/>
    <lineage>
        <taxon>Bacteria</taxon>
        <taxon>Bacillati</taxon>
        <taxon>Bacillota</taxon>
        <taxon>Bacilli</taxon>
        <taxon>Bacillales</taxon>
        <taxon>Paenibacillaceae</taxon>
        <taxon>Paenibacillus</taxon>
    </lineage>
</organism>
<evidence type="ECO:0000259" key="12">
    <source>
        <dbReference type="PROSITE" id="PS50110"/>
    </source>
</evidence>
<keyword evidence="10" id="KW-1133">Transmembrane helix</keyword>
<evidence type="ECO:0000256" key="9">
    <source>
        <dbReference type="PROSITE-ProRule" id="PRU00169"/>
    </source>
</evidence>
<keyword evidence="8" id="KW-0902">Two-component regulatory system</keyword>
<dbReference type="AlphaFoldDB" id="A0A3A3GHY8"/>
<evidence type="ECO:0000313" key="14">
    <source>
        <dbReference type="Proteomes" id="UP000266177"/>
    </source>
</evidence>
<dbReference type="InterPro" id="IPR036890">
    <property type="entry name" value="HATPase_C_sf"/>
</dbReference>
<dbReference type="InterPro" id="IPR008979">
    <property type="entry name" value="Galactose-bd-like_sf"/>
</dbReference>
<dbReference type="Gene3D" id="1.10.287.130">
    <property type="match status" value="1"/>
</dbReference>
<dbReference type="Gene3D" id="3.40.50.2300">
    <property type="match status" value="1"/>
</dbReference>
<dbReference type="PANTHER" id="PTHR43047">
    <property type="entry name" value="TWO-COMPONENT HISTIDINE PROTEIN KINASE"/>
    <property type="match status" value="1"/>
</dbReference>
<dbReference type="Pfam" id="PF06580">
    <property type="entry name" value="His_kinase"/>
    <property type="match status" value="1"/>
</dbReference>
<keyword evidence="10" id="KW-0812">Transmembrane</keyword>
<dbReference type="Pfam" id="PF00512">
    <property type="entry name" value="HisKA"/>
    <property type="match status" value="1"/>
</dbReference>
<dbReference type="EC" id="2.7.13.3" evidence="2"/>
<keyword evidence="10" id="KW-0472">Membrane</keyword>
<keyword evidence="5" id="KW-0547">Nucleotide-binding</keyword>
<feature type="transmembrane region" description="Helical" evidence="10">
    <location>
        <begin position="239"/>
        <end position="257"/>
    </location>
</feature>
<evidence type="ECO:0000256" key="1">
    <source>
        <dbReference type="ARBA" id="ARBA00000085"/>
    </source>
</evidence>
<dbReference type="InterPro" id="IPR005467">
    <property type="entry name" value="His_kinase_dom"/>
</dbReference>
<dbReference type="SUPFAM" id="SSF55874">
    <property type="entry name" value="ATPase domain of HSP90 chaperone/DNA topoisomerase II/histidine kinase"/>
    <property type="match status" value="2"/>
</dbReference>
<accession>A0A3A3GHY8</accession>
<dbReference type="Pfam" id="PF00072">
    <property type="entry name" value="Response_reg"/>
    <property type="match status" value="1"/>
</dbReference>
<dbReference type="GO" id="GO:0005524">
    <property type="term" value="F:ATP binding"/>
    <property type="evidence" value="ECO:0007669"/>
    <property type="project" value="UniProtKB-KW"/>
</dbReference>
<dbReference type="InterPro" id="IPR011006">
    <property type="entry name" value="CheY-like_superfamily"/>
</dbReference>
<dbReference type="SMART" id="SM00387">
    <property type="entry name" value="HATPase_c"/>
    <property type="match status" value="2"/>
</dbReference>
<keyword evidence="3" id="KW-0597">Phosphoprotein</keyword>
<comment type="caution">
    <text evidence="9">Lacks conserved residue(s) required for the propagation of feature annotation.</text>
</comment>
<feature type="transmembrane region" description="Helical" evidence="10">
    <location>
        <begin position="209"/>
        <end position="232"/>
    </location>
</feature>
<feature type="transmembrane region" description="Helical" evidence="10">
    <location>
        <begin position="304"/>
        <end position="322"/>
    </location>
</feature>
<feature type="transmembrane region" description="Helical" evidence="10">
    <location>
        <begin position="328"/>
        <end position="348"/>
    </location>
</feature>
<evidence type="ECO:0000256" key="6">
    <source>
        <dbReference type="ARBA" id="ARBA00022777"/>
    </source>
</evidence>
<evidence type="ECO:0000256" key="4">
    <source>
        <dbReference type="ARBA" id="ARBA00022679"/>
    </source>
</evidence>
<sequence length="1037" mass="117506">MAKRYVVRLVFALVTILYVVLAGGFLRECEAFPKPVQGVLDLRGSGWEQGGLIKLKGEWEFYPDRIFSNASQIEALGAKPVFIQVPGLWSIDSAWTGPRPFSTYGTYRLQIILDNSAEQIFSFYVKSIMSSHSMIVNGLRIGSSGLSPDDFHSNTLYNTSYVAYAHTNSNVIDLMIQIDRSDSVWQGAITRPISFGLPQQVNLERNLELMLEMGILLTLLLGAFHTILIYLFRLPQPGWQYFVLFCMSAILFVLIFGERWGAMLFPMLSFYWRYKLMIVTSIGMNLFLLLYASRRRRCYVHPQIARFAAYVSLLGTIAVLLVNYNRGIIAVSTVTHGIFLALYLYLFYRLVLGSLVAGKTFPFLLSIAFAAGGLAVYGGVFGVHESLYWWYLNFIIFICVLVFLQARQHYVAYRREKELAEALSNHRRSNEEFMAATAKELKTPLLAIMNLAQSLLEGSRGNLSVKQEEDLHIVVFVAKHMTRLVSDLQDWSELKEGRMLIHVKVLDLRRTVTAVIEITRYITMPRDIVICNNLDDNLPPVLADEQRLMQIMSQLLHNAVKNTKKGTVTVSALALEEAVEVRISDSGGGMTQAEMEGIFDAYEQDVPHRSSFFDRRLGLNVTKRLVELHGGTIGATSAIGRGSTFYFRLPIAEQQQGDEGELMGKEDDKAAFPVRMPLEYQEQFGWEIAEEIVFDAPSPSFTVDEIGEACILIVDDDPIHQKVLENLLSPDRFRLTTVSSGEEALLQIRHIRNWDLVLLNLMMSGMSGLEVCRRIREMHSLFELPVLMLTGRGRTDDALAAYSAGANDFVAKPIDSAELRARVRTLLLMKHSANERFRMEMAFLQAQIKPHFIFNTLNSLVSLSEDDPEQMRELLVEFSNYLRQSFRFDNVEPLVPLERELQLVRSYLYIEKIRFGDRLQFTIDLPESHRLRIPPLSIQPIVENAVHHGIMKRMDGGTIHIRVYAEDKHYCIEVCDDGVGISADRQEELLAKSATGGIGLKNIDYRLRQLFGTGISVRSAPMEGTCVKFCIPCETDN</sequence>
<evidence type="ECO:0000259" key="11">
    <source>
        <dbReference type="PROSITE" id="PS50109"/>
    </source>
</evidence>
<dbReference type="CDD" id="cd17574">
    <property type="entry name" value="REC_OmpR"/>
    <property type="match status" value="1"/>
</dbReference>
<dbReference type="InterPro" id="IPR003594">
    <property type="entry name" value="HATPase_dom"/>
</dbReference>
<dbReference type="SMART" id="SM00388">
    <property type="entry name" value="HisKA"/>
    <property type="match status" value="1"/>
</dbReference>
<feature type="transmembrane region" description="Helical" evidence="10">
    <location>
        <begin position="272"/>
        <end position="292"/>
    </location>
</feature>
<dbReference type="EMBL" id="QYZD01000013">
    <property type="protein sequence ID" value="RJG22951.1"/>
    <property type="molecule type" value="Genomic_DNA"/>
</dbReference>
<keyword evidence="4" id="KW-0808">Transferase</keyword>
<evidence type="ECO:0000256" key="7">
    <source>
        <dbReference type="ARBA" id="ARBA00022840"/>
    </source>
</evidence>
<protein>
    <recommendedName>
        <fullName evidence="2">histidine kinase</fullName>
        <ecNumber evidence="2">2.7.13.3</ecNumber>
    </recommendedName>
</protein>
<name>A0A3A3GHY8_PANTH</name>
<evidence type="ECO:0000256" key="8">
    <source>
        <dbReference type="ARBA" id="ARBA00023012"/>
    </source>
</evidence>
<dbReference type="InterPro" id="IPR036097">
    <property type="entry name" value="HisK_dim/P_sf"/>
</dbReference>
<dbReference type="OrthoDB" id="9809348at2"/>
<dbReference type="GO" id="GO:0000155">
    <property type="term" value="F:phosphorelay sensor kinase activity"/>
    <property type="evidence" value="ECO:0007669"/>
    <property type="project" value="InterPro"/>
</dbReference>
<dbReference type="InterPro" id="IPR001789">
    <property type="entry name" value="Sig_transdc_resp-reg_receiver"/>
</dbReference>
<dbReference type="Proteomes" id="UP000266177">
    <property type="component" value="Unassembled WGS sequence"/>
</dbReference>
<evidence type="ECO:0000256" key="3">
    <source>
        <dbReference type="ARBA" id="ARBA00022553"/>
    </source>
</evidence>
<evidence type="ECO:0000256" key="5">
    <source>
        <dbReference type="ARBA" id="ARBA00022741"/>
    </source>
</evidence>
<dbReference type="InterPro" id="IPR003661">
    <property type="entry name" value="HisK_dim/P_dom"/>
</dbReference>
<dbReference type="SUPFAM" id="SSF47384">
    <property type="entry name" value="Homodimeric domain of signal transducing histidine kinase"/>
    <property type="match status" value="1"/>
</dbReference>
<evidence type="ECO:0000256" key="10">
    <source>
        <dbReference type="SAM" id="Phobius"/>
    </source>
</evidence>
<dbReference type="Gene3D" id="3.30.565.10">
    <property type="entry name" value="Histidine kinase-like ATPase, C-terminal domain"/>
    <property type="match status" value="2"/>
</dbReference>
<dbReference type="InterPro" id="IPR010559">
    <property type="entry name" value="Sig_transdc_His_kin_internal"/>
</dbReference>
<dbReference type="PROSITE" id="PS50110">
    <property type="entry name" value="RESPONSE_REGULATORY"/>
    <property type="match status" value="1"/>
</dbReference>
<feature type="transmembrane region" description="Helical" evidence="10">
    <location>
        <begin position="387"/>
        <end position="406"/>
    </location>
</feature>
<dbReference type="PROSITE" id="PS50109">
    <property type="entry name" value="HIS_KIN"/>
    <property type="match status" value="1"/>
</dbReference>
<dbReference type="CDD" id="cd00082">
    <property type="entry name" value="HisKA"/>
    <property type="match status" value="1"/>
</dbReference>
<comment type="catalytic activity">
    <reaction evidence="1">
        <text>ATP + protein L-histidine = ADP + protein N-phospho-L-histidine.</text>
        <dbReference type="EC" id="2.7.13.3"/>
    </reaction>
</comment>
<proteinExistence type="predicted"/>
<keyword evidence="6" id="KW-0418">Kinase</keyword>
<dbReference type="Pfam" id="PF02518">
    <property type="entry name" value="HATPase_c"/>
    <property type="match status" value="2"/>
</dbReference>